<evidence type="ECO:0000256" key="6">
    <source>
        <dbReference type="SAM" id="MobiDB-lite"/>
    </source>
</evidence>
<evidence type="ECO:0000313" key="9">
    <source>
        <dbReference type="WBParaSite" id="jg984"/>
    </source>
</evidence>
<evidence type="ECO:0000313" key="8">
    <source>
        <dbReference type="Proteomes" id="UP000887574"/>
    </source>
</evidence>
<reference evidence="9" key="1">
    <citation type="submission" date="2022-11" db="UniProtKB">
        <authorList>
            <consortium name="WormBaseParasite"/>
        </authorList>
    </citation>
    <scope>IDENTIFICATION</scope>
</reference>
<keyword evidence="3" id="KW-0472">Membrane</keyword>
<evidence type="ECO:0000259" key="7">
    <source>
        <dbReference type="PROSITE" id="PS50268"/>
    </source>
</evidence>
<organism evidence="8 9">
    <name type="scientific">Ditylenchus dipsaci</name>
    <dbReference type="NCBI Taxonomy" id="166011"/>
    <lineage>
        <taxon>Eukaryota</taxon>
        <taxon>Metazoa</taxon>
        <taxon>Ecdysozoa</taxon>
        <taxon>Nematoda</taxon>
        <taxon>Chromadorea</taxon>
        <taxon>Rhabditida</taxon>
        <taxon>Tylenchina</taxon>
        <taxon>Tylenchomorpha</taxon>
        <taxon>Sphaerularioidea</taxon>
        <taxon>Anguinidae</taxon>
        <taxon>Anguininae</taxon>
        <taxon>Ditylenchus</taxon>
    </lineage>
</organism>
<dbReference type="InterPro" id="IPR002126">
    <property type="entry name" value="Cadherin-like_dom"/>
</dbReference>
<evidence type="ECO:0000256" key="3">
    <source>
        <dbReference type="ARBA" id="ARBA00022989"/>
    </source>
</evidence>
<protein>
    <submittedName>
        <fullName evidence="9">Cadherin domain-containing protein</fullName>
    </submittedName>
</protein>
<dbReference type="PANTHER" id="PTHR24028">
    <property type="entry name" value="CADHERIN-87A"/>
    <property type="match status" value="1"/>
</dbReference>
<dbReference type="PROSITE" id="PS50268">
    <property type="entry name" value="CADHERIN_2"/>
    <property type="match status" value="2"/>
</dbReference>
<dbReference type="SUPFAM" id="SSF49313">
    <property type="entry name" value="Cadherin-like"/>
    <property type="match status" value="2"/>
</dbReference>
<dbReference type="PANTHER" id="PTHR24028:SF328">
    <property type="entry name" value="CADHERIN-3"/>
    <property type="match status" value="1"/>
</dbReference>
<evidence type="ECO:0000256" key="1">
    <source>
        <dbReference type="ARBA" id="ARBA00004167"/>
    </source>
</evidence>
<keyword evidence="2" id="KW-0812">Transmembrane</keyword>
<keyword evidence="8" id="KW-1185">Reference proteome</keyword>
<dbReference type="WBParaSite" id="jg984">
    <property type="protein sequence ID" value="jg984"/>
    <property type="gene ID" value="jg984"/>
</dbReference>
<dbReference type="GO" id="GO:0007156">
    <property type="term" value="P:homophilic cell adhesion via plasma membrane adhesion molecules"/>
    <property type="evidence" value="ECO:0007669"/>
    <property type="project" value="InterPro"/>
</dbReference>
<name>A0A915EU46_9BILA</name>
<dbReference type="GO" id="GO:0005886">
    <property type="term" value="C:plasma membrane"/>
    <property type="evidence" value="ECO:0007669"/>
    <property type="project" value="TreeGrafter"/>
</dbReference>
<keyword evidence="5" id="KW-0106">Calcium</keyword>
<feature type="region of interest" description="Disordered" evidence="6">
    <location>
        <begin position="255"/>
        <end position="290"/>
    </location>
</feature>
<dbReference type="Proteomes" id="UP000887574">
    <property type="component" value="Unplaced"/>
</dbReference>
<keyword evidence="4" id="KW-0325">Glycoprotein</keyword>
<dbReference type="GO" id="GO:0005509">
    <property type="term" value="F:calcium ion binding"/>
    <property type="evidence" value="ECO:0007669"/>
    <property type="project" value="UniProtKB-UniRule"/>
</dbReference>
<proteinExistence type="predicted"/>
<dbReference type="AlphaFoldDB" id="A0A915EU46"/>
<accession>A0A915EU46</accession>
<keyword evidence="3" id="KW-1133">Transmembrane helix</keyword>
<comment type="subcellular location">
    <subcellularLocation>
        <location evidence="1">Membrane</location>
        <topology evidence="1">Single-pass membrane protein</topology>
    </subcellularLocation>
</comment>
<dbReference type="CDD" id="cd11304">
    <property type="entry name" value="Cadherin_repeat"/>
    <property type="match status" value="2"/>
</dbReference>
<feature type="domain" description="Cadherin" evidence="7">
    <location>
        <begin position="135"/>
        <end position="226"/>
    </location>
</feature>
<evidence type="ECO:0000256" key="2">
    <source>
        <dbReference type="ARBA" id="ARBA00022692"/>
    </source>
</evidence>
<dbReference type="Gene3D" id="2.60.40.60">
    <property type="entry name" value="Cadherins"/>
    <property type="match status" value="2"/>
</dbReference>
<dbReference type="InterPro" id="IPR015919">
    <property type="entry name" value="Cadherin-like_sf"/>
</dbReference>
<sequence length="427" mass="46896">MRSTQQIATLQIDTGNWSGSAPQFPVPLYRKFISEAAPIRSNVLRTLAVNRLSEESRSGWKYSLVMNASSTQMEKQALSIDESTADVFLQQPLDIESGTTHLQALISVVDTKGRTASVPLSLYVVGVDEFLPVFSKPSFTFQIPLNARAGHDIGQVTAADQDVGWGSQVFYSIQVEGEQDDTTKLTKFLRMDAESGKLYLRRALPSQWFKKNSSSLEQITVLASSSMEVETLKLEKLVAAKATVYLEPCPSSIISSQHGTGGSNSESEEHFHQAARCRSSQPDSGIISDPEAISLDSTTVNNYLTNVVGITPDGLVEHIRPPTARVISVDTGPSIACSSLFKDFHGHSPVAAAPNYESMSTMSRVEEPIQKRVQRRDSDLNDLLYAKIDEIIGPGPIKHSKSSFKGDKHSRLPTLCPTIHHRFCRED</sequence>
<dbReference type="InterPro" id="IPR050174">
    <property type="entry name" value="Protocadherin/Cadherin-CA"/>
</dbReference>
<evidence type="ECO:0000256" key="4">
    <source>
        <dbReference type="ARBA" id="ARBA00023180"/>
    </source>
</evidence>
<feature type="domain" description="Cadherin" evidence="7">
    <location>
        <begin position="25"/>
        <end position="134"/>
    </location>
</feature>
<evidence type="ECO:0000256" key="5">
    <source>
        <dbReference type="PROSITE-ProRule" id="PRU00043"/>
    </source>
</evidence>